<keyword evidence="3" id="KW-1185">Reference proteome</keyword>
<feature type="transmembrane region" description="Helical" evidence="1">
    <location>
        <begin position="73"/>
        <end position="95"/>
    </location>
</feature>
<proteinExistence type="predicted"/>
<protein>
    <submittedName>
        <fullName evidence="2">Uncharacterized protein</fullName>
    </submittedName>
</protein>
<keyword evidence="1" id="KW-0472">Membrane</keyword>
<reference evidence="2 3" key="1">
    <citation type="submission" date="2020-05" db="EMBL/GenBank/DDBJ databases">
        <title>WGS assembly of Panicum virgatum.</title>
        <authorList>
            <person name="Lovell J.T."/>
            <person name="Jenkins J."/>
            <person name="Shu S."/>
            <person name="Juenger T.E."/>
            <person name="Schmutz J."/>
        </authorList>
    </citation>
    <scope>NUCLEOTIDE SEQUENCE [LARGE SCALE GENOMIC DNA]</scope>
    <source>
        <strain evidence="3">cv. AP13</strain>
    </source>
</reference>
<feature type="transmembrane region" description="Helical" evidence="1">
    <location>
        <begin position="107"/>
        <end position="128"/>
    </location>
</feature>
<keyword evidence="1" id="KW-1133">Transmembrane helix</keyword>
<name>A0A8T0PNM9_PANVG</name>
<accession>A0A8T0PNM9</accession>
<gene>
    <name evidence="2" type="ORF">PVAP13_8KG093600</name>
</gene>
<organism evidence="2 3">
    <name type="scientific">Panicum virgatum</name>
    <name type="common">Blackwell switchgrass</name>
    <dbReference type="NCBI Taxonomy" id="38727"/>
    <lineage>
        <taxon>Eukaryota</taxon>
        <taxon>Viridiplantae</taxon>
        <taxon>Streptophyta</taxon>
        <taxon>Embryophyta</taxon>
        <taxon>Tracheophyta</taxon>
        <taxon>Spermatophyta</taxon>
        <taxon>Magnoliopsida</taxon>
        <taxon>Liliopsida</taxon>
        <taxon>Poales</taxon>
        <taxon>Poaceae</taxon>
        <taxon>PACMAD clade</taxon>
        <taxon>Panicoideae</taxon>
        <taxon>Panicodae</taxon>
        <taxon>Paniceae</taxon>
        <taxon>Panicinae</taxon>
        <taxon>Panicum</taxon>
        <taxon>Panicum sect. Hiantes</taxon>
    </lineage>
</organism>
<dbReference type="EMBL" id="CM029051">
    <property type="protein sequence ID" value="KAG2560686.1"/>
    <property type="molecule type" value="Genomic_DNA"/>
</dbReference>
<comment type="caution">
    <text evidence="2">The sequence shown here is derived from an EMBL/GenBank/DDBJ whole genome shotgun (WGS) entry which is preliminary data.</text>
</comment>
<evidence type="ECO:0000313" key="2">
    <source>
        <dbReference type="EMBL" id="KAG2560686.1"/>
    </source>
</evidence>
<dbReference type="AlphaFoldDB" id="A0A8T0PNM9"/>
<dbReference type="Proteomes" id="UP000823388">
    <property type="component" value="Chromosome 8K"/>
</dbReference>
<feature type="transmembrane region" description="Helical" evidence="1">
    <location>
        <begin position="134"/>
        <end position="155"/>
    </location>
</feature>
<evidence type="ECO:0000256" key="1">
    <source>
        <dbReference type="SAM" id="Phobius"/>
    </source>
</evidence>
<keyword evidence="1" id="KW-0812">Transmembrane</keyword>
<evidence type="ECO:0000313" key="3">
    <source>
        <dbReference type="Proteomes" id="UP000823388"/>
    </source>
</evidence>
<feature type="transmembrane region" description="Helical" evidence="1">
    <location>
        <begin position="45"/>
        <end position="67"/>
    </location>
</feature>
<sequence length="168" mass="19141">MVIQSLRSVFSDLTYYHEIDPANMTPEIKKVKKAMTDQRMKRYKIICYCGATLMVGTDKAALLNRVYQYNHTAAQICTIYLTVALVSMLLGIISSSFPDSAPCAMPIAWNGTLQVFLYLNAYFHLSIMEVYPELLHLTISFMVTSMLFSIYWSFCTRSHSVFGGRRTS</sequence>